<reference evidence="2 3" key="1">
    <citation type="submission" date="2016-04" db="EMBL/GenBank/DDBJ databases">
        <authorList>
            <person name="Evans L.H."/>
            <person name="Alamgir A."/>
            <person name="Owens N."/>
            <person name="Weber N.D."/>
            <person name="Virtaneva K."/>
            <person name="Barbian K."/>
            <person name="Babar A."/>
            <person name="Rosenke K."/>
        </authorList>
    </citation>
    <scope>NUCLEOTIDE SEQUENCE [LARGE SCALE GENOMIC DNA]</scope>
    <source>
        <strain evidence="2 3">IFM 0406</strain>
    </source>
</reference>
<dbReference type="STRING" id="455432.AWN90_29985"/>
<dbReference type="AlphaFoldDB" id="A0A164M2Q8"/>
<comment type="caution">
    <text evidence="2">The sequence shown here is derived from an EMBL/GenBank/DDBJ whole genome shotgun (WGS) entry which is preliminary data.</text>
</comment>
<gene>
    <name evidence="2" type="ORF">AWN90_29985</name>
</gene>
<organism evidence="2 3">
    <name type="scientific">Nocardia terpenica</name>
    <dbReference type="NCBI Taxonomy" id="455432"/>
    <lineage>
        <taxon>Bacteria</taxon>
        <taxon>Bacillati</taxon>
        <taxon>Actinomycetota</taxon>
        <taxon>Actinomycetes</taxon>
        <taxon>Mycobacteriales</taxon>
        <taxon>Nocardiaceae</taxon>
        <taxon>Nocardia</taxon>
    </lineage>
</organism>
<evidence type="ECO:0000259" key="1">
    <source>
        <dbReference type="Pfam" id="PF13281"/>
    </source>
</evidence>
<sequence length="443" mass="49353">MNAPLCFVLMPFRTKSEAGVTVEFDEVYRRILEPAVTAAGLTCLRADEDQVAAVIHKSMFERILLCPFAVADLTMANANVFYELGIRHAVRPWSTILVCARGFRLPFDLMPAPVLRYPIDERGGPVDDDAVRAELITRLTRARADESTDSPLFDLFDTLGAPDTSRLGREGFEARVRTTETLQQRLRVARTVAEVARARVDVDAAGGSDDAIAIELLMVYRRLRQWQAMVDLIAGFPRHLRGNTLVREQDALARNRLDPGSPAAELALEQLCRDAGPSAETLGLLGRVYKDRWLAAGSSPRGRGLLNKAIATYQRGFETDWRDPYPGINAVHLIWLTDPRDERLGELMPVVEYSTRRRIAGGSDDYWDYATMMELAIYRDDSAAALDWLERALATDPGPMEAESTLHTVLRVRDHRPSPTMAWDILIAALREAAADPPTKDGP</sequence>
<evidence type="ECO:0000313" key="3">
    <source>
        <dbReference type="Proteomes" id="UP000076512"/>
    </source>
</evidence>
<evidence type="ECO:0000313" key="2">
    <source>
        <dbReference type="EMBL" id="KZM72975.1"/>
    </source>
</evidence>
<dbReference type="InterPro" id="IPR025136">
    <property type="entry name" value="MAP3K_TRAF-bd"/>
</dbReference>
<name>A0A164M2Q8_9NOCA</name>
<feature type="domain" description="MAP3K TRAFs-binding" evidence="1">
    <location>
        <begin position="80"/>
        <end position="416"/>
    </location>
</feature>
<dbReference type="Pfam" id="PF13281">
    <property type="entry name" value="MAP3K_TRAF_bd"/>
    <property type="match status" value="1"/>
</dbReference>
<accession>A0A164M2Q8</accession>
<dbReference type="Proteomes" id="UP000076512">
    <property type="component" value="Unassembled WGS sequence"/>
</dbReference>
<proteinExistence type="predicted"/>
<dbReference type="EMBL" id="LWGR01000007">
    <property type="protein sequence ID" value="KZM72975.1"/>
    <property type="molecule type" value="Genomic_DNA"/>
</dbReference>
<dbReference type="OrthoDB" id="5180013at2"/>
<protein>
    <recommendedName>
        <fullName evidence="1">MAP3K TRAFs-binding domain-containing protein</fullName>
    </recommendedName>
</protein>
<dbReference type="RefSeq" id="WP_067589385.1">
    <property type="nucleotide sequence ID" value="NZ_JABMCZ010000004.1"/>
</dbReference>
<keyword evidence="3" id="KW-1185">Reference proteome</keyword>